<comment type="caution">
    <text evidence="1">The sequence shown here is derived from an EMBL/GenBank/DDBJ whole genome shotgun (WGS) entry which is preliminary data.</text>
</comment>
<organism evidence="1 2">
    <name type="scientific">Araneus ventricosus</name>
    <name type="common">Orbweaver spider</name>
    <name type="synonym">Epeira ventricosa</name>
    <dbReference type="NCBI Taxonomy" id="182803"/>
    <lineage>
        <taxon>Eukaryota</taxon>
        <taxon>Metazoa</taxon>
        <taxon>Ecdysozoa</taxon>
        <taxon>Arthropoda</taxon>
        <taxon>Chelicerata</taxon>
        <taxon>Arachnida</taxon>
        <taxon>Araneae</taxon>
        <taxon>Araneomorphae</taxon>
        <taxon>Entelegynae</taxon>
        <taxon>Araneoidea</taxon>
        <taxon>Araneidae</taxon>
        <taxon>Araneus</taxon>
    </lineage>
</organism>
<keyword evidence="2" id="KW-1185">Reference proteome</keyword>
<dbReference type="AlphaFoldDB" id="A0A4Y2S852"/>
<evidence type="ECO:0000313" key="1">
    <source>
        <dbReference type="EMBL" id="GBN83455.1"/>
    </source>
</evidence>
<protein>
    <submittedName>
        <fullName evidence="1">Uncharacterized protein</fullName>
    </submittedName>
</protein>
<proteinExistence type="predicted"/>
<dbReference type="Proteomes" id="UP000499080">
    <property type="component" value="Unassembled WGS sequence"/>
</dbReference>
<sequence length="105" mass="11383">MWFMPSNHTSLQGLTDGFNFFFGGGTAELLPDGLPEGAQICGHMNNSSLVMVIHELVSVCPVWQDVPGTLGSFIYATNSKILARRSTLEIMGSRAPGFDNPHKNT</sequence>
<name>A0A4Y2S852_ARAVE</name>
<gene>
    <name evidence="1" type="ORF">AVEN_195328_1</name>
</gene>
<dbReference type="EMBL" id="BGPR01019966">
    <property type="protein sequence ID" value="GBN83455.1"/>
    <property type="molecule type" value="Genomic_DNA"/>
</dbReference>
<reference evidence="1 2" key="1">
    <citation type="journal article" date="2019" name="Sci. Rep.">
        <title>Orb-weaving spider Araneus ventricosus genome elucidates the spidroin gene catalogue.</title>
        <authorList>
            <person name="Kono N."/>
            <person name="Nakamura H."/>
            <person name="Ohtoshi R."/>
            <person name="Moran D.A.P."/>
            <person name="Shinohara A."/>
            <person name="Yoshida Y."/>
            <person name="Fujiwara M."/>
            <person name="Mori M."/>
            <person name="Tomita M."/>
            <person name="Arakawa K."/>
        </authorList>
    </citation>
    <scope>NUCLEOTIDE SEQUENCE [LARGE SCALE GENOMIC DNA]</scope>
</reference>
<accession>A0A4Y2S852</accession>
<evidence type="ECO:0000313" key="2">
    <source>
        <dbReference type="Proteomes" id="UP000499080"/>
    </source>
</evidence>